<evidence type="ECO:0000259" key="1">
    <source>
        <dbReference type="Pfam" id="PF00149"/>
    </source>
</evidence>
<dbReference type="Gene3D" id="3.60.21.10">
    <property type="match status" value="1"/>
</dbReference>
<dbReference type="RefSeq" id="WP_011998295.1">
    <property type="nucleotide sequence ID" value="NC_009776.1"/>
</dbReference>
<reference evidence="2 3" key="1">
    <citation type="journal article" date="2008" name="Genome Biol.">
        <title>A genomic analysis of the archaeal system Ignicoccus hospitalis-Nanoarchaeum equitans.</title>
        <authorList>
            <person name="Podar M."/>
            <person name="Anderson I."/>
            <person name="Makarova K.S."/>
            <person name="Elkins J.G."/>
            <person name="Ivanova N."/>
            <person name="Wall M.A."/>
            <person name="Lykidis A."/>
            <person name="Mavromatis K."/>
            <person name="Sun H."/>
            <person name="Hudson M.E."/>
            <person name="Chen W."/>
            <person name="Deciu C."/>
            <person name="Hutchison D."/>
            <person name="Eads J.R."/>
            <person name="Anderson A."/>
            <person name="Fernandes F."/>
            <person name="Szeto E."/>
            <person name="Lapidus A."/>
            <person name="Kyrpides N.C."/>
            <person name="Saier M.H.Jr."/>
            <person name="Richardson P.M."/>
            <person name="Rachel R."/>
            <person name="Huber H."/>
            <person name="Eisen J.A."/>
            <person name="Koonin E.V."/>
            <person name="Keller M."/>
            <person name="Stetter K.O."/>
        </authorList>
    </citation>
    <scope>NUCLEOTIDE SEQUENCE [LARGE SCALE GENOMIC DNA]</scope>
    <source>
        <strain evidence="3">KIN4/I / DSM 18386 / JCM 14125</strain>
    </source>
</reference>
<dbReference type="InterPro" id="IPR029052">
    <property type="entry name" value="Metallo-depent_PP-like"/>
</dbReference>
<dbReference type="PANTHER" id="PTHR39323">
    <property type="entry name" value="BLR1149 PROTEIN"/>
    <property type="match status" value="1"/>
</dbReference>
<dbReference type="PhylomeDB" id="A8A941"/>
<dbReference type="OrthoDB" id="18264at2157"/>
<dbReference type="PIRSF" id="PIRSF000887">
    <property type="entry name" value="Pesterase_MJ0037"/>
    <property type="match status" value="1"/>
</dbReference>
<dbReference type="STRING" id="453591.Igni_0259"/>
<sequence length="249" mass="26989">MEAVELERGLYATPQGALLYKGYAIIADLHLGFEEEMSRKGVFLPPAQLRRALEVLESVSKAVKKVVVAGDLKHQFGRLGKMEKRDVEAFLSAAQKKGVELVLVRGNHDNFVKKLVEDAGFEVVDELDLSEGVKVIHGHKAAELGEVTIMGHEHPSVALRDPVGATAKFPCYLKVPSRRGVVVVLPAVGLYQSGTSVTPNREAYLSPILKELDLKKAVPYAADPELGVVELPALEDLAGLLVEEAPLGR</sequence>
<dbReference type="InterPro" id="IPR004843">
    <property type="entry name" value="Calcineurin-like_PHP"/>
</dbReference>
<dbReference type="PANTHER" id="PTHR39323:SF1">
    <property type="entry name" value="BLR1149 PROTEIN"/>
    <property type="match status" value="1"/>
</dbReference>
<dbReference type="NCBIfam" id="TIGR00024">
    <property type="entry name" value="SbcD_rel_arch"/>
    <property type="match status" value="1"/>
</dbReference>
<dbReference type="AlphaFoldDB" id="A8A941"/>
<dbReference type="Pfam" id="PF00149">
    <property type="entry name" value="Metallophos"/>
    <property type="match status" value="1"/>
</dbReference>
<dbReference type="EMBL" id="CP000816">
    <property type="protein sequence ID" value="ABU81443.1"/>
    <property type="molecule type" value="Genomic_DNA"/>
</dbReference>
<dbReference type="eggNOG" id="arCOG01150">
    <property type="taxonomic scope" value="Archaea"/>
</dbReference>
<keyword evidence="3" id="KW-1185">Reference proteome</keyword>
<evidence type="ECO:0000313" key="2">
    <source>
        <dbReference type="EMBL" id="ABU81443.1"/>
    </source>
</evidence>
<dbReference type="SUPFAM" id="SSF56300">
    <property type="entry name" value="Metallo-dependent phosphatases"/>
    <property type="match status" value="1"/>
</dbReference>
<dbReference type="InterPro" id="IPR024173">
    <property type="entry name" value="Pesterase_MJ0037-like"/>
</dbReference>
<protein>
    <submittedName>
        <fullName evidence="2">Phosphoesterase, putative</fullName>
    </submittedName>
</protein>
<gene>
    <name evidence="2" type="ordered locus">Igni_0259</name>
</gene>
<dbReference type="KEGG" id="iho:Igni_0259"/>
<dbReference type="Proteomes" id="UP000000262">
    <property type="component" value="Chromosome"/>
</dbReference>
<dbReference type="CDD" id="cd07391">
    <property type="entry name" value="MPP_PF1019"/>
    <property type="match status" value="1"/>
</dbReference>
<feature type="domain" description="Calcineurin-like phosphoesterase" evidence="1">
    <location>
        <begin position="24"/>
        <end position="140"/>
    </location>
</feature>
<dbReference type="GeneID" id="5561705"/>
<dbReference type="HOGENOM" id="CLU_075478_0_1_2"/>
<dbReference type="InterPro" id="IPR004376">
    <property type="entry name" value="Pesterase_MJ0037"/>
</dbReference>
<proteinExistence type="predicted"/>
<evidence type="ECO:0000313" key="3">
    <source>
        <dbReference type="Proteomes" id="UP000000262"/>
    </source>
</evidence>
<organism evidence="2 3">
    <name type="scientific">Ignicoccus hospitalis (strain KIN4/I / DSM 18386 / JCM 14125)</name>
    <dbReference type="NCBI Taxonomy" id="453591"/>
    <lineage>
        <taxon>Archaea</taxon>
        <taxon>Thermoproteota</taxon>
        <taxon>Thermoprotei</taxon>
        <taxon>Desulfurococcales</taxon>
        <taxon>Desulfurococcaceae</taxon>
        <taxon>Ignicoccus</taxon>
    </lineage>
</organism>
<accession>A8A941</accession>
<name>A8A941_IGNH4</name>
<dbReference type="GO" id="GO:0016787">
    <property type="term" value="F:hydrolase activity"/>
    <property type="evidence" value="ECO:0007669"/>
    <property type="project" value="InterPro"/>
</dbReference>